<feature type="transmembrane region" description="Helical" evidence="7">
    <location>
        <begin position="303"/>
        <end position="324"/>
    </location>
</feature>
<comment type="caution">
    <text evidence="9">The sequence shown here is derived from an EMBL/GenBank/DDBJ whole genome shotgun (WGS) entry which is preliminary data.</text>
</comment>
<feature type="transmembrane region" description="Helical" evidence="7">
    <location>
        <begin position="132"/>
        <end position="151"/>
    </location>
</feature>
<dbReference type="InterPro" id="IPR017475">
    <property type="entry name" value="EPS_sugar_tfrase"/>
</dbReference>
<dbReference type="EMBL" id="JAFLHG010000004">
    <property type="protein sequence ID" value="MBT8797593.1"/>
    <property type="molecule type" value="Genomic_DNA"/>
</dbReference>
<protein>
    <submittedName>
        <fullName evidence="9">Sugar transferase</fullName>
    </submittedName>
</protein>
<evidence type="ECO:0000256" key="2">
    <source>
        <dbReference type="ARBA" id="ARBA00006464"/>
    </source>
</evidence>
<dbReference type="NCBIfam" id="TIGR03025">
    <property type="entry name" value="EPS_sugtrans"/>
    <property type="match status" value="1"/>
</dbReference>
<sequence>MLRRAGGGARTSPAFVAARRSSRNWPMRYGRWLAYSDLVVLVVIFAVFWILARTLEFERISWPDGPDLPYWVVILAIEGLWFVALGVFDTRERHIVGNGPLEYARIANAGVALFALLVSLAFFLRLEVSRALLLVVIPLGTIVLILSRWFWRQWLRAQQRARKYVYRAVVLGEPRKVAHIISAIRRTSGTGFDIVGAVTSGTEAASIEGVPVVGGFATAAEALDAVDADTLIVAGSDEVDPGIMRRLGWAIADRDANLVVAPQLTDVAGPRIHSRPAAGLPLVHVEYPSLEGYRGFIKRTFDVVASSLLIVITSPVMLAAAIAIRSEGAGPIMYRQTRVGRRGTSFGMLKFRSMIPGADDELASLLDAQGSSDRPLHKVIDDPRITRVGRFLRKHSIDELPQLFNVLVGTMSLVGPRPQRAAEVAFYDDAAERRLLVKPGMSGLWQVSGRSRLAWEDALRLDLYYVENWSFMQDLQILFRTVRAVVSPGDSAR</sequence>
<name>A0ABS5XSU1_9MICO</name>
<keyword evidence="3 9" id="KW-0808">Transferase</keyword>
<keyword evidence="6 7" id="KW-0472">Membrane</keyword>
<evidence type="ECO:0000256" key="3">
    <source>
        <dbReference type="ARBA" id="ARBA00022679"/>
    </source>
</evidence>
<dbReference type="InterPro" id="IPR003362">
    <property type="entry name" value="Bact_transf"/>
</dbReference>
<proteinExistence type="inferred from homology"/>
<feature type="domain" description="Bacterial sugar transferase" evidence="8">
    <location>
        <begin position="298"/>
        <end position="486"/>
    </location>
</feature>
<evidence type="ECO:0000256" key="5">
    <source>
        <dbReference type="ARBA" id="ARBA00022989"/>
    </source>
</evidence>
<dbReference type="Pfam" id="PF02397">
    <property type="entry name" value="Bac_transf"/>
    <property type="match status" value="1"/>
</dbReference>
<evidence type="ECO:0000256" key="7">
    <source>
        <dbReference type="SAM" id="Phobius"/>
    </source>
</evidence>
<evidence type="ECO:0000259" key="8">
    <source>
        <dbReference type="Pfam" id="PF02397"/>
    </source>
</evidence>
<organism evidence="9 10">
    <name type="scientific">Microbacterium flavum</name>
    <dbReference type="NCBI Taxonomy" id="415216"/>
    <lineage>
        <taxon>Bacteria</taxon>
        <taxon>Bacillati</taxon>
        <taxon>Actinomycetota</taxon>
        <taxon>Actinomycetes</taxon>
        <taxon>Micrococcales</taxon>
        <taxon>Microbacteriaceae</taxon>
        <taxon>Microbacterium</taxon>
    </lineage>
</organism>
<feature type="transmembrane region" description="Helical" evidence="7">
    <location>
        <begin position="32"/>
        <end position="52"/>
    </location>
</feature>
<comment type="subcellular location">
    <subcellularLocation>
        <location evidence="1">Membrane</location>
        <topology evidence="1">Multi-pass membrane protein</topology>
    </subcellularLocation>
</comment>
<dbReference type="Pfam" id="PF13727">
    <property type="entry name" value="CoA_binding_3"/>
    <property type="match status" value="1"/>
</dbReference>
<evidence type="ECO:0000313" key="10">
    <source>
        <dbReference type="Proteomes" id="UP000740605"/>
    </source>
</evidence>
<dbReference type="PANTHER" id="PTHR30576:SF10">
    <property type="entry name" value="SLL5057 PROTEIN"/>
    <property type="match status" value="1"/>
</dbReference>
<feature type="transmembrane region" description="Helical" evidence="7">
    <location>
        <begin position="68"/>
        <end position="88"/>
    </location>
</feature>
<keyword evidence="4 7" id="KW-0812">Transmembrane</keyword>
<dbReference type="Proteomes" id="UP000740605">
    <property type="component" value="Unassembled WGS sequence"/>
</dbReference>
<dbReference type="GO" id="GO:0016740">
    <property type="term" value="F:transferase activity"/>
    <property type="evidence" value="ECO:0007669"/>
    <property type="project" value="UniProtKB-KW"/>
</dbReference>
<keyword evidence="5 7" id="KW-1133">Transmembrane helix</keyword>
<comment type="similarity">
    <text evidence="2">Belongs to the bacterial sugar transferase family.</text>
</comment>
<feature type="transmembrane region" description="Helical" evidence="7">
    <location>
        <begin position="109"/>
        <end position="126"/>
    </location>
</feature>
<evidence type="ECO:0000256" key="1">
    <source>
        <dbReference type="ARBA" id="ARBA00004141"/>
    </source>
</evidence>
<keyword evidence="10" id="KW-1185">Reference proteome</keyword>
<evidence type="ECO:0000256" key="6">
    <source>
        <dbReference type="ARBA" id="ARBA00023136"/>
    </source>
</evidence>
<evidence type="ECO:0000256" key="4">
    <source>
        <dbReference type="ARBA" id="ARBA00022692"/>
    </source>
</evidence>
<gene>
    <name evidence="9" type="ORF">J0P97_05855</name>
</gene>
<accession>A0ABS5XSU1</accession>
<reference evidence="9 10" key="1">
    <citation type="submission" date="2021-03" db="EMBL/GenBank/DDBJ databases">
        <title>Microbacterium pauli sp. nov., isolated from microfiltered milk.</title>
        <authorList>
            <person name="Bellassi P."/>
            <person name="Fontana A."/>
            <person name="Callegari M.L."/>
            <person name="Lorenzo M."/>
            <person name="Cappa F."/>
        </authorList>
    </citation>
    <scope>NUCLEOTIDE SEQUENCE [LARGE SCALE GENOMIC DNA]</scope>
    <source>
        <strain evidence="9 10">DSM 18909</strain>
    </source>
</reference>
<evidence type="ECO:0000313" key="9">
    <source>
        <dbReference type="EMBL" id="MBT8797593.1"/>
    </source>
</evidence>
<dbReference type="PANTHER" id="PTHR30576">
    <property type="entry name" value="COLANIC BIOSYNTHESIS UDP-GLUCOSE LIPID CARRIER TRANSFERASE"/>
    <property type="match status" value="1"/>
</dbReference>